<gene>
    <name evidence="1" type="ORF">L211DRAFT_851688</name>
</gene>
<dbReference type="Proteomes" id="UP000267821">
    <property type="component" value="Unassembled WGS sequence"/>
</dbReference>
<proteinExistence type="predicted"/>
<dbReference type="InParanoid" id="A0A3N4LE78"/>
<evidence type="ECO:0000313" key="2">
    <source>
        <dbReference type="Proteomes" id="UP000267821"/>
    </source>
</evidence>
<organism evidence="1 2">
    <name type="scientific">Terfezia boudieri ATCC MYA-4762</name>
    <dbReference type="NCBI Taxonomy" id="1051890"/>
    <lineage>
        <taxon>Eukaryota</taxon>
        <taxon>Fungi</taxon>
        <taxon>Dikarya</taxon>
        <taxon>Ascomycota</taxon>
        <taxon>Pezizomycotina</taxon>
        <taxon>Pezizomycetes</taxon>
        <taxon>Pezizales</taxon>
        <taxon>Pezizaceae</taxon>
        <taxon>Terfezia</taxon>
    </lineage>
</organism>
<sequence length="119" mass="13369">MELMPVAWFGHVQMWLACSSASHWGLITKNFDNSKRVPAARSSSVFKHISSINITQRLHCMGSKGIKHLMGVALLIAAECNHAEVVQILYSIARCHRDWAWHTSIRSSTSDITELIKLP</sequence>
<evidence type="ECO:0000313" key="1">
    <source>
        <dbReference type="EMBL" id="RPB21180.1"/>
    </source>
</evidence>
<name>A0A3N4LE78_9PEZI</name>
<keyword evidence="2" id="KW-1185">Reference proteome</keyword>
<accession>A0A3N4LE78</accession>
<dbReference type="AlphaFoldDB" id="A0A3N4LE78"/>
<reference evidence="1 2" key="1">
    <citation type="journal article" date="2018" name="Nat. Ecol. Evol.">
        <title>Pezizomycetes genomes reveal the molecular basis of ectomycorrhizal truffle lifestyle.</title>
        <authorList>
            <person name="Murat C."/>
            <person name="Payen T."/>
            <person name="Noel B."/>
            <person name="Kuo A."/>
            <person name="Morin E."/>
            <person name="Chen J."/>
            <person name="Kohler A."/>
            <person name="Krizsan K."/>
            <person name="Balestrini R."/>
            <person name="Da Silva C."/>
            <person name="Montanini B."/>
            <person name="Hainaut M."/>
            <person name="Levati E."/>
            <person name="Barry K.W."/>
            <person name="Belfiori B."/>
            <person name="Cichocki N."/>
            <person name="Clum A."/>
            <person name="Dockter R.B."/>
            <person name="Fauchery L."/>
            <person name="Guy J."/>
            <person name="Iotti M."/>
            <person name="Le Tacon F."/>
            <person name="Lindquist E.A."/>
            <person name="Lipzen A."/>
            <person name="Malagnac F."/>
            <person name="Mello A."/>
            <person name="Molinier V."/>
            <person name="Miyauchi S."/>
            <person name="Poulain J."/>
            <person name="Riccioni C."/>
            <person name="Rubini A."/>
            <person name="Sitrit Y."/>
            <person name="Splivallo R."/>
            <person name="Traeger S."/>
            <person name="Wang M."/>
            <person name="Zifcakova L."/>
            <person name="Wipf D."/>
            <person name="Zambonelli A."/>
            <person name="Paolocci F."/>
            <person name="Nowrousian M."/>
            <person name="Ottonello S."/>
            <person name="Baldrian P."/>
            <person name="Spatafora J.W."/>
            <person name="Henrissat B."/>
            <person name="Nagy L.G."/>
            <person name="Aury J.M."/>
            <person name="Wincker P."/>
            <person name="Grigoriev I.V."/>
            <person name="Bonfante P."/>
            <person name="Martin F.M."/>
        </authorList>
    </citation>
    <scope>NUCLEOTIDE SEQUENCE [LARGE SCALE GENOMIC DNA]</scope>
    <source>
        <strain evidence="1 2">ATCC MYA-4762</strain>
    </source>
</reference>
<protein>
    <submittedName>
        <fullName evidence="1">Uncharacterized protein</fullName>
    </submittedName>
</protein>
<dbReference type="EMBL" id="ML121562">
    <property type="protein sequence ID" value="RPB21180.1"/>
    <property type="molecule type" value="Genomic_DNA"/>
</dbReference>